<feature type="chain" id="PRO_5011580986" evidence="2">
    <location>
        <begin position="29"/>
        <end position="1068"/>
    </location>
</feature>
<dbReference type="STRING" id="745820.SAMN04488053_10560"/>
<sequence length="1068" mass="117761">MKKTFSGLLAVTMLVGAGLPMQTLSAPAAEAVEAAELEVSRSLFSLTETRTVEVKADLGESVNPENIAFQFGGKNISEWRQWTSGTNYNGNQFIRVVDGPVVNEETNEVTATLEFGLLYNRSNLSNRTIRTQYQQFIGDYELAMIDNTTGAKAATEVTWNVYDEFLTYDELKPAIDDVFAEAEGNGRYLEYQSAGQSVEGRDIHFAILAKDEEAVDTYLEETLPTALENPESLIEELENGTMEDYQIPVWFNNIHPDEVEGVDAQVELFRSFALEEEVEFTNTNESGTDELVTLDVDEVLDDVIFLYMFTSNPDGRVANTRANAEGFDLNRDNAYQTQVETQQVNELVSKWTPLSFIDFHGYVNGFLIEPATPPHNPNFEYDLLIDNMMGQANAMGRAGIGSSDLTSYFIAKLGYGSGWDDMTPAYTAMYGMLHGSYSHTIELPTLSQNSYNAAVGSGLGATWFVSENKDELYRDQLEIFKRGVNNEDNRAVDEYFVNAAGESIGRVRGDNENFFPDYYVIPAAEETQKNVLEAYNMADYLLRNSIDVERTTQEVEIDGTIYPAGTFVVPMNQAKRGLANAVLYEGDNVSDWNAMYDPIVVNFPDLRGFDVLEVREAGLFTGLTEEIEEASVPDGSMTGNAPRQILKNNTNDTIKVVNALLADGKTVEVFTESKGKAEQGDYAVATNDLRAYADDYYFNTEALGNGQSAKSSVITQPKVAAAGSAQLRFSLRQLGFQLTDVAEADVVVSDSTFNANQFAGKDYIGIGIYPLNAVRNSGLLPGFNWSYTGVSHEGLVEAVVEDHQQTAGYEEEERLYVTTGSWITSVPEEAEVLASFKDTEDFYVAGWWPNNQRAQGQTMAFTVDKEDTTYTMFANELAFRAHTEHSYRLLSNSIYASVTAEESAKGNKGNNGKGKQNNVKVDKNQLKTDRSADKVKVIVANNGLAKAAKVNGLDKVTIASDRGENEDKIELSIPAKAVKDLKKAQPDAAIDLQFGGTSYVVPVADIDLDSLTKVSGNNYEVSIEVTEEIEEIGGRDLEPKKVKTGKVKVQAKGNGKSEEISSFTSFEE</sequence>
<keyword evidence="3" id="KW-0121">Carboxypeptidase</keyword>
<dbReference type="EMBL" id="FNIL01000005">
    <property type="protein sequence ID" value="SDN97442.1"/>
    <property type="molecule type" value="Genomic_DNA"/>
</dbReference>
<gene>
    <name evidence="3" type="ORF">SAMN04488053_10560</name>
</gene>
<evidence type="ECO:0000313" key="4">
    <source>
        <dbReference type="Proteomes" id="UP000198778"/>
    </source>
</evidence>
<name>A0A1H0FSA8_9BACI</name>
<evidence type="ECO:0000256" key="2">
    <source>
        <dbReference type="SAM" id="SignalP"/>
    </source>
</evidence>
<feature type="compositionally biased region" description="Low complexity" evidence="1">
    <location>
        <begin position="906"/>
        <end position="919"/>
    </location>
</feature>
<dbReference type="SUPFAM" id="SSF53187">
    <property type="entry name" value="Zn-dependent exopeptidases"/>
    <property type="match status" value="1"/>
</dbReference>
<keyword evidence="4" id="KW-1185">Reference proteome</keyword>
<dbReference type="GO" id="GO:0004180">
    <property type="term" value="F:carboxypeptidase activity"/>
    <property type="evidence" value="ECO:0007669"/>
    <property type="project" value="UniProtKB-KW"/>
</dbReference>
<dbReference type="Proteomes" id="UP000198778">
    <property type="component" value="Unassembled WGS sequence"/>
</dbReference>
<dbReference type="AlphaFoldDB" id="A0A1H0FSA8"/>
<feature type="signal peptide" evidence="2">
    <location>
        <begin position="1"/>
        <end position="28"/>
    </location>
</feature>
<reference evidence="4" key="1">
    <citation type="submission" date="2016-10" db="EMBL/GenBank/DDBJ databases">
        <authorList>
            <person name="Varghese N."/>
            <person name="Submissions S."/>
        </authorList>
    </citation>
    <scope>NUCLEOTIDE SEQUENCE [LARGE SCALE GENOMIC DNA]</scope>
    <source>
        <strain evidence="4">CGMCC 1.10369</strain>
    </source>
</reference>
<evidence type="ECO:0000313" key="3">
    <source>
        <dbReference type="EMBL" id="SDN97442.1"/>
    </source>
</evidence>
<keyword evidence="3" id="KW-0645">Protease</keyword>
<evidence type="ECO:0000256" key="1">
    <source>
        <dbReference type="SAM" id="MobiDB-lite"/>
    </source>
</evidence>
<dbReference type="RefSeq" id="WP_090842785.1">
    <property type="nucleotide sequence ID" value="NZ_FNIL01000005.1"/>
</dbReference>
<keyword evidence="3" id="KW-0378">Hydrolase</keyword>
<dbReference type="OrthoDB" id="9758209at2"/>
<feature type="region of interest" description="Disordered" evidence="1">
    <location>
        <begin position="902"/>
        <end position="922"/>
    </location>
</feature>
<keyword evidence="2" id="KW-0732">Signal</keyword>
<dbReference type="CDD" id="cd06244">
    <property type="entry name" value="M14-like"/>
    <property type="match status" value="1"/>
</dbReference>
<accession>A0A1H0FSA8</accession>
<dbReference type="Gene3D" id="3.40.630.10">
    <property type="entry name" value="Zn peptidases"/>
    <property type="match status" value="1"/>
</dbReference>
<proteinExistence type="predicted"/>
<organism evidence="3 4">
    <name type="scientific">Alkalicoccus daliensis</name>
    <dbReference type="NCBI Taxonomy" id="745820"/>
    <lineage>
        <taxon>Bacteria</taxon>
        <taxon>Bacillati</taxon>
        <taxon>Bacillota</taxon>
        <taxon>Bacilli</taxon>
        <taxon>Bacillales</taxon>
        <taxon>Bacillaceae</taxon>
        <taxon>Alkalicoccus</taxon>
    </lineage>
</organism>
<protein>
    <submittedName>
        <fullName evidence="3">Zinc carboxypeptidase</fullName>
    </submittedName>
</protein>